<keyword evidence="1" id="KW-0472">Membrane</keyword>
<protein>
    <submittedName>
        <fullName evidence="2">Uncharacterized protein</fullName>
    </submittedName>
</protein>
<dbReference type="InterPro" id="IPR012349">
    <property type="entry name" value="Split_barrel_FMN-bd"/>
</dbReference>
<gene>
    <name evidence="2" type="ORF">PAC_09634</name>
</gene>
<proteinExistence type="predicted"/>
<keyword evidence="1" id="KW-0812">Transmembrane</keyword>
<dbReference type="PANTHER" id="PTHR39336">
    <property type="entry name" value="PYRIDOXAMINE PHOSPHATE OXIDASE FAMILY PROTEIN (AFU_ORTHOLOGUE AFUA_6G11440)"/>
    <property type="match status" value="1"/>
</dbReference>
<dbReference type="Gene3D" id="2.30.110.10">
    <property type="entry name" value="Electron Transport, Fmn-binding Protein, Chain A"/>
    <property type="match status" value="1"/>
</dbReference>
<dbReference type="STRING" id="576137.A0A1L7X3Z2"/>
<organism evidence="2 3">
    <name type="scientific">Phialocephala subalpina</name>
    <dbReference type="NCBI Taxonomy" id="576137"/>
    <lineage>
        <taxon>Eukaryota</taxon>
        <taxon>Fungi</taxon>
        <taxon>Dikarya</taxon>
        <taxon>Ascomycota</taxon>
        <taxon>Pezizomycotina</taxon>
        <taxon>Leotiomycetes</taxon>
        <taxon>Helotiales</taxon>
        <taxon>Mollisiaceae</taxon>
        <taxon>Phialocephala</taxon>
        <taxon>Phialocephala fortinii species complex</taxon>
    </lineage>
</organism>
<keyword evidence="3" id="KW-1185">Reference proteome</keyword>
<dbReference type="PANTHER" id="PTHR39336:SF3">
    <property type="entry name" value="PYRIDOXAMINE PHOSPHATE OXIDASE"/>
    <property type="match status" value="1"/>
</dbReference>
<sequence length="262" mass="29051">MGAFYETIPASIHKWILEQKVFWIASAPLSSEGHINISPKGGQYFGVLDNQTFWYIDLTGSGVETLSHLHEPGNGRITVLFNGFEGAPQIVRLWGKGKVLEYGTPRFESFVQENKVDAIAGTRAIVLVHIHQVGSSCGFSMPFYDFKAFRPTLNEFFEKRVATVPELRGVSVDFGCRYWAFKNSQSMDGLPGMRRGVDTMKRENVTPIKKMVGAYAFETSPPRTRPGQMVPLWSLVIVALLSFSLGAVGALFAALQLGLLVR</sequence>
<dbReference type="OrthoDB" id="539398at2759"/>
<evidence type="ECO:0000313" key="2">
    <source>
        <dbReference type="EMBL" id="CZR59740.1"/>
    </source>
</evidence>
<name>A0A1L7X3Z2_9HELO</name>
<dbReference type="EMBL" id="FJOG01000014">
    <property type="protein sequence ID" value="CZR59740.1"/>
    <property type="molecule type" value="Genomic_DNA"/>
</dbReference>
<feature type="transmembrane region" description="Helical" evidence="1">
    <location>
        <begin position="232"/>
        <end position="261"/>
    </location>
</feature>
<keyword evidence="1" id="KW-1133">Transmembrane helix</keyword>
<evidence type="ECO:0000256" key="1">
    <source>
        <dbReference type="SAM" id="Phobius"/>
    </source>
</evidence>
<accession>A0A1L7X3Z2</accession>
<dbReference type="AlphaFoldDB" id="A0A1L7X3Z2"/>
<evidence type="ECO:0000313" key="3">
    <source>
        <dbReference type="Proteomes" id="UP000184330"/>
    </source>
</evidence>
<reference evidence="2 3" key="1">
    <citation type="submission" date="2016-03" db="EMBL/GenBank/DDBJ databases">
        <authorList>
            <person name="Ploux O."/>
        </authorList>
    </citation>
    <scope>NUCLEOTIDE SEQUENCE [LARGE SCALE GENOMIC DNA]</scope>
    <source>
        <strain evidence="2 3">UAMH 11012</strain>
    </source>
</reference>
<dbReference type="Proteomes" id="UP000184330">
    <property type="component" value="Unassembled WGS sequence"/>
</dbReference>